<dbReference type="InterPro" id="IPR001296">
    <property type="entry name" value="Glyco_trans_1"/>
</dbReference>
<dbReference type="Proteomes" id="UP000436822">
    <property type="component" value="Unassembled WGS sequence"/>
</dbReference>
<proteinExistence type="predicted"/>
<keyword evidence="2" id="KW-0808">Transferase</keyword>
<name>A0A6N6JHG3_9RHOB</name>
<keyword evidence="3" id="KW-1185">Reference proteome</keyword>
<dbReference type="InterPro" id="IPR050194">
    <property type="entry name" value="Glycosyltransferase_grp1"/>
</dbReference>
<protein>
    <submittedName>
        <fullName evidence="2">Glycosyl transferase family 1</fullName>
    </submittedName>
</protein>
<sequence>MADTPVRIDDVDVIAPNFKRRLSGVTATVVRLVPLQAKDVAIAAACPVPLTGVPQVSLGAVLTMSRRRRVWHARRNVEMLAGLFLKHVLRKDLKLLFTSASQRHHTGLTKWLIAQMDRVVATSHKTAGYLNRDADVIYHGIDTQAFCPPKHKAALRHSIGLPRTETLIGCYGRIRAQKGTDVFVDALLRVLPDHPDLTGLVMGRALPKDQDFLAEQKAKVAAAGASHRILFLPEVPVWEMAKWYQALDIYVAPQRWEGFGLTPLEAMSCGVPAIATRVGAFEELIKAGETGDLVYPGDPDQMATKLKAALDAPEALADWSEAARAHVVAEFPLQKEAEKLVEIYRALLSSGKQTGQIPA</sequence>
<dbReference type="EMBL" id="BLJE01000003">
    <property type="protein sequence ID" value="GFE65771.1"/>
    <property type="molecule type" value="Genomic_DNA"/>
</dbReference>
<dbReference type="RefSeq" id="WP_243144934.1">
    <property type="nucleotide sequence ID" value="NZ_BLJE01000003.1"/>
</dbReference>
<organism evidence="2 3">
    <name type="scientific">Litoreibacter roseus</name>
    <dbReference type="NCBI Taxonomy" id="2601869"/>
    <lineage>
        <taxon>Bacteria</taxon>
        <taxon>Pseudomonadati</taxon>
        <taxon>Pseudomonadota</taxon>
        <taxon>Alphaproteobacteria</taxon>
        <taxon>Rhodobacterales</taxon>
        <taxon>Roseobacteraceae</taxon>
        <taxon>Litoreibacter</taxon>
    </lineage>
</organism>
<dbReference type="Gene3D" id="3.40.50.2000">
    <property type="entry name" value="Glycogen Phosphorylase B"/>
    <property type="match status" value="2"/>
</dbReference>
<reference evidence="2 3" key="1">
    <citation type="submission" date="2019-12" db="EMBL/GenBank/DDBJ databases">
        <title>Litoreibacter badius sp. nov., a novel bacteriochlorophyll a-containing bacterium in the genus Litoreibacter.</title>
        <authorList>
            <person name="Kanamuro M."/>
            <person name="Takabe Y."/>
            <person name="Mori K."/>
            <person name="Takaichi S."/>
            <person name="Hanada S."/>
        </authorList>
    </citation>
    <scope>NUCLEOTIDE SEQUENCE [LARGE SCALE GENOMIC DNA]</scope>
    <source>
        <strain evidence="2 3">K6</strain>
    </source>
</reference>
<evidence type="ECO:0000313" key="3">
    <source>
        <dbReference type="Proteomes" id="UP000436822"/>
    </source>
</evidence>
<accession>A0A6N6JHG3</accession>
<evidence type="ECO:0000313" key="2">
    <source>
        <dbReference type="EMBL" id="GFE65771.1"/>
    </source>
</evidence>
<evidence type="ECO:0000259" key="1">
    <source>
        <dbReference type="Pfam" id="PF00534"/>
    </source>
</evidence>
<dbReference type="PANTHER" id="PTHR45947">
    <property type="entry name" value="SULFOQUINOVOSYL TRANSFERASE SQD2"/>
    <property type="match status" value="1"/>
</dbReference>
<dbReference type="AlphaFoldDB" id="A0A6N6JHG3"/>
<dbReference type="CDD" id="cd03801">
    <property type="entry name" value="GT4_PimA-like"/>
    <property type="match status" value="1"/>
</dbReference>
<comment type="caution">
    <text evidence="2">The sequence shown here is derived from an EMBL/GenBank/DDBJ whole genome shotgun (WGS) entry which is preliminary data.</text>
</comment>
<dbReference type="SUPFAM" id="SSF53756">
    <property type="entry name" value="UDP-Glycosyltransferase/glycogen phosphorylase"/>
    <property type="match status" value="1"/>
</dbReference>
<dbReference type="PANTHER" id="PTHR45947:SF3">
    <property type="entry name" value="SULFOQUINOVOSYL TRANSFERASE SQD2"/>
    <property type="match status" value="1"/>
</dbReference>
<dbReference type="Pfam" id="PF00534">
    <property type="entry name" value="Glycos_transf_1"/>
    <property type="match status" value="1"/>
</dbReference>
<feature type="domain" description="Glycosyl transferase family 1" evidence="1">
    <location>
        <begin position="155"/>
        <end position="325"/>
    </location>
</feature>
<gene>
    <name evidence="2" type="primary">lpsB</name>
    <name evidence="2" type="ORF">KIN_28450</name>
</gene>
<dbReference type="GO" id="GO:0016757">
    <property type="term" value="F:glycosyltransferase activity"/>
    <property type="evidence" value="ECO:0007669"/>
    <property type="project" value="InterPro"/>
</dbReference>